<dbReference type="CDD" id="cd00177">
    <property type="entry name" value="START"/>
    <property type="match status" value="1"/>
</dbReference>
<dbReference type="InterPro" id="IPR002913">
    <property type="entry name" value="START_lipid-bd_dom"/>
</dbReference>
<dbReference type="Proteomes" id="UP001341840">
    <property type="component" value="Unassembled WGS sequence"/>
</dbReference>
<evidence type="ECO:0000313" key="5">
    <source>
        <dbReference type="EMBL" id="MED6207833.1"/>
    </source>
</evidence>
<dbReference type="Pfam" id="PF07059">
    <property type="entry name" value="EDR2_C"/>
    <property type="match status" value="1"/>
</dbReference>
<dbReference type="PANTHER" id="PTHR12136:SF103">
    <property type="entry name" value="PROTEIN ENHANCED DISEASE RESISTANCE 2-LIKE"/>
    <property type="match status" value="1"/>
</dbReference>
<evidence type="ECO:0008006" key="7">
    <source>
        <dbReference type="Google" id="ProtNLM"/>
    </source>
</evidence>
<dbReference type="InterPro" id="IPR009769">
    <property type="entry name" value="EDR2_C"/>
</dbReference>
<accession>A0ABU6YGR7</accession>
<dbReference type="Pfam" id="PF01852">
    <property type="entry name" value="START"/>
    <property type="match status" value="1"/>
</dbReference>
<dbReference type="Gene3D" id="2.30.29.30">
    <property type="entry name" value="Pleckstrin-homology domain (PH domain)/Phosphotyrosine-binding domain (PTB)"/>
    <property type="match status" value="1"/>
</dbReference>
<evidence type="ECO:0000259" key="4">
    <source>
        <dbReference type="PROSITE" id="PS50848"/>
    </source>
</evidence>
<protein>
    <recommendedName>
        <fullName evidence="7">Protein ENHANCED DISEASE RESISTANCE 2-like</fullName>
    </recommendedName>
</protein>
<dbReference type="CDD" id="cd00821">
    <property type="entry name" value="PH"/>
    <property type="match status" value="1"/>
</dbReference>
<dbReference type="InterPro" id="IPR023393">
    <property type="entry name" value="START-like_dom_sf"/>
</dbReference>
<dbReference type="PROSITE" id="PS50848">
    <property type="entry name" value="START"/>
    <property type="match status" value="1"/>
</dbReference>
<proteinExistence type="predicted"/>
<dbReference type="PROSITE" id="PS50003">
    <property type="entry name" value="PH_DOMAIN"/>
    <property type="match status" value="1"/>
</dbReference>
<gene>
    <name evidence="5" type="ORF">PIB30_039381</name>
</gene>
<dbReference type="InterPro" id="IPR001849">
    <property type="entry name" value="PH_domain"/>
</dbReference>
<dbReference type="SUPFAM" id="SSF50729">
    <property type="entry name" value="PH domain-like"/>
    <property type="match status" value="1"/>
</dbReference>
<dbReference type="PANTHER" id="PTHR12136">
    <property type="entry name" value="ENHANCED DISEASE RESISTANCE-RELATED"/>
    <property type="match status" value="1"/>
</dbReference>
<dbReference type="InterPro" id="IPR045096">
    <property type="entry name" value="EDR2-like"/>
</dbReference>
<dbReference type="InterPro" id="IPR011993">
    <property type="entry name" value="PH-like_dom_sf"/>
</dbReference>
<reference evidence="5 6" key="1">
    <citation type="journal article" date="2023" name="Plants (Basel)">
        <title>Bridging the Gap: Combining Genomics and Transcriptomics Approaches to Understand Stylosanthes scabra, an Orphan Legume from the Brazilian Caatinga.</title>
        <authorList>
            <person name="Ferreira-Neto J.R.C."/>
            <person name="da Silva M.D."/>
            <person name="Binneck E."/>
            <person name="de Melo N.F."/>
            <person name="da Silva R.H."/>
            <person name="de Melo A.L.T.M."/>
            <person name="Pandolfi V."/>
            <person name="Bustamante F.O."/>
            <person name="Brasileiro-Vidal A.C."/>
            <person name="Benko-Iseppon A.M."/>
        </authorList>
    </citation>
    <scope>NUCLEOTIDE SEQUENCE [LARGE SCALE GENOMIC DNA]</scope>
    <source>
        <tissue evidence="5">Leaves</tissue>
    </source>
</reference>
<sequence length="705" mass="79587">MGGGRAESENGSMQGWLYLFTYNRLGYEVSRKRYFILKENLLSSFKNKPVSLTKEPNRSAIIDSNIRVNDNGRESINKKVLFIFTVYNASNQRDKLKLGAISSEEAARWIRSLQDVAIKECPKLVVPSLMKKSSLRMGGSKRADWKFSFDWQSWIYNEAMSADVVDHSPWQIFGCYNGLRMFKEARDWNPPRGWGDIPVMMGVGMVDGSSEAIFHTLMSLGPSRSEWDFCVSQGTVVDHIDGHSDIIHLQMYNDWLPWGLKPRDLLLRRYWRREDDGTYGGGYVVTPVNKGKQCVVKHMLAVDWKLWRLYLRPTASRSLTIRMLERVAALREMFKSKGEGEMVLDTGTPATPACEKEDSSSVKTGGSSVDLIGVEQLLVDVEDDDALKESSGRTSLVGLHESVDEFFDVPEPIDYDDHPDNDWQFDDQPFQTPFHPMLPTPAGFVKKLQELAVQKKGYMEIQDIALETDEPAFGTTLPKDSTCDLPCSWAESDPSLYLIRGPTYLTDNQKVKAIGSLMQLVGVDWLRSSTREDNLGSRPNSIVQKYAAAGGSEFFFVINIQFPGNPLYSVALYYMMRAPLEDNYLLHSFVEGDDAYRNSRFKLIPYISKGSWVVKQSVGKKACLLGQALQVQYIRGKNYLELDIDVGSSTVARGVVNLVLGYLNNLVIEMAFLIQGNTQEELPEVLIGTCRLNHMDSTKAVQVKQ</sequence>
<evidence type="ECO:0000256" key="2">
    <source>
        <dbReference type="ARBA" id="ARBA00022824"/>
    </source>
</evidence>
<keyword evidence="2" id="KW-0256">Endoplasmic reticulum</keyword>
<dbReference type="Pfam" id="PF00169">
    <property type="entry name" value="PH"/>
    <property type="match status" value="1"/>
</dbReference>
<name>A0ABU6YGR7_9FABA</name>
<comment type="subcellular location">
    <subcellularLocation>
        <location evidence="1">Endoplasmic reticulum</location>
    </subcellularLocation>
</comment>
<keyword evidence="6" id="KW-1185">Reference proteome</keyword>
<comment type="caution">
    <text evidence="5">The sequence shown here is derived from an EMBL/GenBank/DDBJ whole genome shotgun (WGS) entry which is preliminary data.</text>
</comment>
<dbReference type="SMART" id="SM00233">
    <property type="entry name" value="PH"/>
    <property type="match status" value="1"/>
</dbReference>
<evidence type="ECO:0000313" key="6">
    <source>
        <dbReference type="Proteomes" id="UP001341840"/>
    </source>
</evidence>
<evidence type="ECO:0000259" key="3">
    <source>
        <dbReference type="PROSITE" id="PS50003"/>
    </source>
</evidence>
<dbReference type="SUPFAM" id="SSF55961">
    <property type="entry name" value="Bet v1-like"/>
    <property type="match status" value="1"/>
</dbReference>
<evidence type="ECO:0000256" key="1">
    <source>
        <dbReference type="ARBA" id="ARBA00004240"/>
    </source>
</evidence>
<feature type="domain" description="START" evidence="4">
    <location>
        <begin position="152"/>
        <end position="285"/>
    </location>
</feature>
<feature type="domain" description="PH" evidence="3">
    <location>
        <begin position="10"/>
        <end position="118"/>
    </location>
</feature>
<organism evidence="5 6">
    <name type="scientific">Stylosanthes scabra</name>
    <dbReference type="NCBI Taxonomy" id="79078"/>
    <lineage>
        <taxon>Eukaryota</taxon>
        <taxon>Viridiplantae</taxon>
        <taxon>Streptophyta</taxon>
        <taxon>Embryophyta</taxon>
        <taxon>Tracheophyta</taxon>
        <taxon>Spermatophyta</taxon>
        <taxon>Magnoliopsida</taxon>
        <taxon>eudicotyledons</taxon>
        <taxon>Gunneridae</taxon>
        <taxon>Pentapetalae</taxon>
        <taxon>rosids</taxon>
        <taxon>fabids</taxon>
        <taxon>Fabales</taxon>
        <taxon>Fabaceae</taxon>
        <taxon>Papilionoideae</taxon>
        <taxon>50 kb inversion clade</taxon>
        <taxon>dalbergioids sensu lato</taxon>
        <taxon>Dalbergieae</taxon>
        <taxon>Pterocarpus clade</taxon>
        <taxon>Stylosanthes</taxon>
    </lineage>
</organism>
<dbReference type="Gene3D" id="3.30.530.20">
    <property type="match status" value="2"/>
</dbReference>
<dbReference type="EMBL" id="JASCZI010241863">
    <property type="protein sequence ID" value="MED6207833.1"/>
    <property type="molecule type" value="Genomic_DNA"/>
</dbReference>